<sequence>MLSFHSGTHKLDFNLCNIIFVVVVVFIFLEDNPPSSSCPGFKSEWRRGSVFILFPRRRGGMIEASLVFSEKPLVGE</sequence>
<reference evidence="2" key="1">
    <citation type="submission" date="2022-02" db="EMBL/GenBank/DDBJ databases">
        <authorList>
            <person name="Henning P.M."/>
            <person name="McCubbin A.G."/>
            <person name="Shore J.S."/>
        </authorList>
    </citation>
    <scope>NUCLEOTIDE SEQUENCE</scope>
    <source>
        <strain evidence="2">F60SS</strain>
        <tissue evidence="2">Leaves</tissue>
    </source>
</reference>
<evidence type="ECO:0000313" key="3">
    <source>
        <dbReference type="Proteomes" id="UP001141552"/>
    </source>
</evidence>
<keyword evidence="3" id="KW-1185">Reference proteome</keyword>
<accession>A0A9Q0F4Y8</accession>
<feature type="transmembrane region" description="Helical" evidence="1">
    <location>
        <begin position="12"/>
        <end position="29"/>
    </location>
</feature>
<keyword evidence="1" id="KW-0812">Transmembrane</keyword>
<keyword evidence="1" id="KW-0472">Membrane</keyword>
<evidence type="ECO:0000313" key="2">
    <source>
        <dbReference type="EMBL" id="KAJ4824154.1"/>
    </source>
</evidence>
<dbReference type="Proteomes" id="UP001141552">
    <property type="component" value="Unassembled WGS sequence"/>
</dbReference>
<dbReference type="EMBL" id="JAKUCV010007253">
    <property type="protein sequence ID" value="KAJ4824154.1"/>
    <property type="molecule type" value="Genomic_DNA"/>
</dbReference>
<organism evidence="2 3">
    <name type="scientific">Turnera subulata</name>
    <dbReference type="NCBI Taxonomy" id="218843"/>
    <lineage>
        <taxon>Eukaryota</taxon>
        <taxon>Viridiplantae</taxon>
        <taxon>Streptophyta</taxon>
        <taxon>Embryophyta</taxon>
        <taxon>Tracheophyta</taxon>
        <taxon>Spermatophyta</taxon>
        <taxon>Magnoliopsida</taxon>
        <taxon>eudicotyledons</taxon>
        <taxon>Gunneridae</taxon>
        <taxon>Pentapetalae</taxon>
        <taxon>rosids</taxon>
        <taxon>fabids</taxon>
        <taxon>Malpighiales</taxon>
        <taxon>Passifloraceae</taxon>
        <taxon>Turnera</taxon>
    </lineage>
</organism>
<reference evidence="2" key="2">
    <citation type="journal article" date="2023" name="Plants (Basel)">
        <title>Annotation of the Turnera subulata (Passifloraceae) Draft Genome Reveals the S-Locus Evolved after the Divergence of Turneroideae from Passifloroideae in a Stepwise Manner.</title>
        <authorList>
            <person name="Henning P.M."/>
            <person name="Roalson E.H."/>
            <person name="Mir W."/>
            <person name="McCubbin A.G."/>
            <person name="Shore J.S."/>
        </authorList>
    </citation>
    <scope>NUCLEOTIDE SEQUENCE</scope>
    <source>
        <strain evidence="2">F60SS</strain>
    </source>
</reference>
<dbReference type="AlphaFoldDB" id="A0A9Q0F4Y8"/>
<name>A0A9Q0F4Y8_9ROSI</name>
<protein>
    <submittedName>
        <fullName evidence="2">Uncharacterized protein</fullName>
    </submittedName>
</protein>
<keyword evidence="1" id="KW-1133">Transmembrane helix</keyword>
<comment type="caution">
    <text evidence="2">The sequence shown here is derived from an EMBL/GenBank/DDBJ whole genome shotgun (WGS) entry which is preliminary data.</text>
</comment>
<evidence type="ECO:0000256" key="1">
    <source>
        <dbReference type="SAM" id="Phobius"/>
    </source>
</evidence>
<proteinExistence type="predicted"/>
<gene>
    <name evidence="2" type="ORF">Tsubulata_033622</name>
</gene>